<dbReference type="Pfam" id="PF08239">
    <property type="entry name" value="SH3_3"/>
    <property type="match status" value="1"/>
</dbReference>
<feature type="region of interest" description="Disordered" evidence="1">
    <location>
        <begin position="178"/>
        <end position="202"/>
    </location>
</feature>
<dbReference type="InterPro" id="IPR003646">
    <property type="entry name" value="SH3-like_bac-type"/>
</dbReference>
<feature type="domain" description="SH3b" evidence="2">
    <location>
        <begin position="70"/>
        <end position="119"/>
    </location>
</feature>
<feature type="region of interest" description="Disordered" evidence="1">
    <location>
        <begin position="383"/>
        <end position="410"/>
    </location>
</feature>
<sequence>MDTLAGIRCYSENVDTSPVKSVSGLRFSSIGGGLRSLKVLLPCLFLLFTFACKRGPLKQAEMMYVSVPQANLRDRVSAVYNKVGVVYAGDKVEVLEKQKRFIHVKTKDGRDGWLELRYLAGQDVADGFDKLKTDNAKTIVQAHGTTRAELNIHLTPDREGDHLYQMKEGEKVEVLKKASAPRGGTPKQTVKPIVSKGPVKKADPAAQAEAEKAKTAAVKPTDKLAAEKADEPVPMEDWFLVRNSQGYVGWVLARMVDIDVPLDIAQYAEGQRIMGYFILNKVPDEDKQVAQYLVLMAAPRDGLPYDYDSIRVFSWNLKRHRYETAYRERNLWGVYPVTSGIENFGKEGDEPVFTIQLKDETGRIVPRKYRMIQPVIRRVLLPGQNEKTDPKLARPEPVKKAEGAGKKKKK</sequence>
<proteinExistence type="predicted"/>
<evidence type="ECO:0000313" key="3">
    <source>
        <dbReference type="EMBL" id="ABF43348.1"/>
    </source>
</evidence>
<organism evidence="3 4">
    <name type="scientific">Koribacter versatilis (strain Ellin345)</name>
    <dbReference type="NCBI Taxonomy" id="204669"/>
    <lineage>
        <taxon>Bacteria</taxon>
        <taxon>Pseudomonadati</taxon>
        <taxon>Acidobacteriota</taxon>
        <taxon>Terriglobia</taxon>
        <taxon>Terriglobales</taxon>
        <taxon>Candidatus Korobacteraceae</taxon>
        <taxon>Candidatus Korobacter</taxon>
    </lineage>
</organism>
<evidence type="ECO:0000256" key="1">
    <source>
        <dbReference type="SAM" id="MobiDB-lite"/>
    </source>
</evidence>
<dbReference type="Gene3D" id="2.30.30.40">
    <property type="entry name" value="SH3 Domains"/>
    <property type="match status" value="1"/>
</dbReference>
<dbReference type="EnsemblBacteria" id="ABF43348">
    <property type="protein sequence ID" value="ABF43348"/>
    <property type="gene ID" value="Acid345_4348"/>
</dbReference>
<accession>Q1IIF2</accession>
<dbReference type="eggNOG" id="COG3103">
    <property type="taxonomic scope" value="Bacteria"/>
</dbReference>
<gene>
    <name evidence="3" type="ordered locus">Acid345_4348</name>
</gene>
<feature type="compositionally biased region" description="Basic and acidic residues" evidence="1">
    <location>
        <begin position="386"/>
        <end position="410"/>
    </location>
</feature>
<dbReference type="STRING" id="204669.Acid345_4348"/>
<evidence type="ECO:0000313" key="4">
    <source>
        <dbReference type="Proteomes" id="UP000002432"/>
    </source>
</evidence>
<dbReference type="KEGG" id="aba:Acid345_4348"/>
<dbReference type="AlphaFoldDB" id="Q1IIF2"/>
<dbReference type="HOGENOM" id="CLU_741084_0_0_0"/>
<protein>
    <recommendedName>
        <fullName evidence="2">SH3b domain-containing protein</fullName>
    </recommendedName>
</protein>
<dbReference type="Proteomes" id="UP000002432">
    <property type="component" value="Chromosome"/>
</dbReference>
<name>Q1IIF2_KORVE</name>
<keyword evidence="4" id="KW-1185">Reference proteome</keyword>
<reference evidence="3 4" key="1">
    <citation type="journal article" date="2009" name="Appl. Environ. Microbiol.">
        <title>Three genomes from the phylum Acidobacteria provide insight into the lifestyles of these microorganisms in soils.</title>
        <authorList>
            <person name="Ward N.L."/>
            <person name="Challacombe J.F."/>
            <person name="Janssen P.H."/>
            <person name="Henrissat B."/>
            <person name="Coutinho P.M."/>
            <person name="Wu M."/>
            <person name="Xie G."/>
            <person name="Haft D.H."/>
            <person name="Sait M."/>
            <person name="Badger J."/>
            <person name="Barabote R.D."/>
            <person name="Bradley B."/>
            <person name="Brettin T.S."/>
            <person name="Brinkac L.M."/>
            <person name="Bruce D."/>
            <person name="Creasy T."/>
            <person name="Daugherty S.C."/>
            <person name="Davidsen T.M."/>
            <person name="DeBoy R.T."/>
            <person name="Detter J.C."/>
            <person name="Dodson R.J."/>
            <person name="Durkin A.S."/>
            <person name="Ganapathy A."/>
            <person name="Gwinn-Giglio M."/>
            <person name="Han C.S."/>
            <person name="Khouri H."/>
            <person name="Kiss H."/>
            <person name="Kothari S.P."/>
            <person name="Madupu R."/>
            <person name="Nelson K.E."/>
            <person name="Nelson W.C."/>
            <person name="Paulsen I."/>
            <person name="Penn K."/>
            <person name="Ren Q."/>
            <person name="Rosovitz M.J."/>
            <person name="Selengut J.D."/>
            <person name="Shrivastava S."/>
            <person name="Sullivan S.A."/>
            <person name="Tapia R."/>
            <person name="Thompson L.S."/>
            <person name="Watkins K.L."/>
            <person name="Yang Q."/>
            <person name="Yu C."/>
            <person name="Zafar N."/>
            <person name="Zhou L."/>
            <person name="Kuske C.R."/>
        </authorList>
    </citation>
    <scope>NUCLEOTIDE SEQUENCE [LARGE SCALE GENOMIC DNA]</scope>
    <source>
        <strain evidence="3 4">Ellin345</strain>
    </source>
</reference>
<evidence type="ECO:0000259" key="2">
    <source>
        <dbReference type="Pfam" id="PF08239"/>
    </source>
</evidence>
<dbReference type="EMBL" id="CP000360">
    <property type="protein sequence ID" value="ABF43348.1"/>
    <property type="molecule type" value="Genomic_DNA"/>
</dbReference>